<evidence type="ECO:0000256" key="1">
    <source>
        <dbReference type="PIRSR" id="PIRSR001359-1"/>
    </source>
</evidence>
<feature type="binding site" evidence="3">
    <location>
        <position position="181"/>
    </location>
    <ligand>
        <name>Zn(2+)</name>
        <dbReference type="ChEBI" id="CHEBI:29105"/>
        <label>1</label>
        <note>catalytic</note>
    </ligand>
</feature>
<comment type="caution">
    <text evidence="4">The sequence shown here is derived from an EMBL/GenBank/DDBJ whole genome shotgun (WGS) entry which is preliminary data.</text>
</comment>
<feature type="active site" description="Proton donor" evidence="1">
    <location>
        <position position="79"/>
    </location>
</feature>
<gene>
    <name evidence="4" type="ORF">VF00_C0004G0006</name>
</gene>
<dbReference type="AlphaFoldDB" id="A0A0G1ZFB4"/>
<proteinExistence type="predicted"/>
<sequence>MNSREIFERARQEGYAVGAFNAANLETLKAIAQAAGSLKAPVIAESSHGETEFIEAANLVDVVRNLSEEFGVPMLINLDHSPSVAAAEEGIAAGYDLIHINASKLPYEENVAATTKIAEEAHAKGLLCEAELTPIGGTSAVHEEKAEDVVTQESLTDPDQAEDFVGRTGIDTLAVSIGNVHGVYASEKHLDLDLLAKLRERLSCFFSLHGGSTISEEQVRNAIKIGKIVKVNVNTELRIAYRKTLEETLKASDEVAIYKIMPPVIAAVRKIIEAKITLFGSTGKAS</sequence>
<accession>A0A0G1ZFB4</accession>
<dbReference type="PIRSF" id="PIRSF001359">
    <property type="entry name" value="F_bP_aldolase_II"/>
    <property type="match status" value="1"/>
</dbReference>
<evidence type="ECO:0000313" key="4">
    <source>
        <dbReference type="EMBL" id="KKW26562.1"/>
    </source>
</evidence>
<dbReference type="SUPFAM" id="SSF51569">
    <property type="entry name" value="Aldolase"/>
    <property type="match status" value="1"/>
</dbReference>
<evidence type="ECO:0000256" key="3">
    <source>
        <dbReference type="PIRSR" id="PIRSR001359-3"/>
    </source>
</evidence>
<evidence type="ECO:0000256" key="2">
    <source>
        <dbReference type="PIRSR" id="PIRSR001359-2"/>
    </source>
</evidence>
<dbReference type="Pfam" id="PF01116">
    <property type="entry name" value="F_bP_aldolase"/>
    <property type="match status" value="1"/>
</dbReference>
<comment type="cofactor">
    <cofactor evidence="3">
        <name>Zn(2+)</name>
        <dbReference type="ChEBI" id="CHEBI:29105"/>
    </cofactor>
    <text evidence="3">Binds 2 Zn(2+) ions per subunit. One is catalytic and the other provides a structural contribution.</text>
</comment>
<feature type="binding site" evidence="3">
    <location>
        <position position="131"/>
    </location>
    <ligand>
        <name>Zn(2+)</name>
        <dbReference type="ChEBI" id="CHEBI:29105"/>
        <label>2</label>
    </ligand>
</feature>
<feature type="binding site" evidence="3">
    <location>
        <position position="209"/>
    </location>
    <ligand>
        <name>Zn(2+)</name>
        <dbReference type="ChEBI" id="CHEBI:29105"/>
        <label>1</label>
        <note>catalytic</note>
    </ligand>
</feature>
<feature type="binding site" evidence="2">
    <location>
        <begin position="210"/>
        <end position="212"/>
    </location>
    <ligand>
        <name>dihydroxyacetone phosphate</name>
        <dbReference type="ChEBI" id="CHEBI:57642"/>
    </ligand>
</feature>
<dbReference type="PANTHER" id="PTHR30304">
    <property type="entry name" value="D-TAGATOSE-1,6-BISPHOSPHATE ALDOLASE"/>
    <property type="match status" value="1"/>
</dbReference>
<protein>
    <submittedName>
        <fullName evidence="4">Ketose-bisphosphate aldolase, class-II</fullName>
    </submittedName>
</protein>
<dbReference type="GO" id="GO:0005975">
    <property type="term" value="P:carbohydrate metabolic process"/>
    <property type="evidence" value="ECO:0007669"/>
    <property type="project" value="InterPro"/>
</dbReference>
<feature type="binding site" evidence="2">
    <location>
        <position position="182"/>
    </location>
    <ligand>
        <name>dihydroxyacetone phosphate</name>
        <dbReference type="ChEBI" id="CHEBI:57642"/>
    </ligand>
</feature>
<organism evidence="4 5">
    <name type="scientific">candidate division Kazan bacterium GW2011_GWB1_52_7</name>
    <dbReference type="NCBI Taxonomy" id="1620414"/>
    <lineage>
        <taxon>Bacteria</taxon>
        <taxon>Bacteria division Kazan-3B-28</taxon>
    </lineage>
</organism>
<dbReference type="GO" id="GO:0016832">
    <property type="term" value="F:aldehyde-lyase activity"/>
    <property type="evidence" value="ECO:0007669"/>
    <property type="project" value="InterPro"/>
</dbReference>
<dbReference type="InterPro" id="IPR000771">
    <property type="entry name" value="FBA_II"/>
</dbReference>
<dbReference type="InterPro" id="IPR050246">
    <property type="entry name" value="Class_II_FBP_aldolase"/>
</dbReference>
<feature type="binding site" evidence="2">
    <location>
        <begin position="232"/>
        <end position="235"/>
    </location>
    <ligand>
        <name>dihydroxyacetone phosphate</name>
        <dbReference type="ChEBI" id="CHEBI:57642"/>
    </ligand>
</feature>
<dbReference type="Proteomes" id="UP000034913">
    <property type="component" value="Unassembled WGS sequence"/>
</dbReference>
<dbReference type="PANTHER" id="PTHR30304:SF0">
    <property type="entry name" value="D-TAGATOSE-1,6-BISPHOSPHATE ALDOLASE SUBUNIT GATY-RELATED"/>
    <property type="match status" value="1"/>
</dbReference>
<keyword evidence="3" id="KW-0479">Metal-binding</keyword>
<dbReference type="EMBL" id="LCRB01000004">
    <property type="protein sequence ID" value="KKW26562.1"/>
    <property type="molecule type" value="Genomic_DNA"/>
</dbReference>
<dbReference type="Gene3D" id="3.20.20.70">
    <property type="entry name" value="Aldolase class I"/>
    <property type="match status" value="1"/>
</dbReference>
<keyword evidence="3" id="KW-0862">Zinc</keyword>
<evidence type="ECO:0000313" key="5">
    <source>
        <dbReference type="Proteomes" id="UP000034913"/>
    </source>
</evidence>
<name>A0A0G1ZFB4_UNCK3</name>
<dbReference type="InterPro" id="IPR013785">
    <property type="entry name" value="Aldolase_TIM"/>
</dbReference>
<dbReference type="GO" id="GO:0008270">
    <property type="term" value="F:zinc ion binding"/>
    <property type="evidence" value="ECO:0007669"/>
    <property type="project" value="InterPro"/>
</dbReference>
<feature type="binding site" evidence="3">
    <location>
        <position position="80"/>
    </location>
    <ligand>
        <name>Zn(2+)</name>
        <dbReference type="ChEBI" id="CHEBI:29105"/>
        <label>1</label>
        <note>catalytic</note>
    </ligand>
</feature>
<reference evidence="4 5" key="1">
    <citation type="journal article" date="2015" name="Nature">
        <title>rRNA introns, odd ribosomes, and small enigmatic genomes across a large radiation of phyla.</title>
        <authorList>
            <person name="Brown C.T."/>
            <person name="Hug L.A."/>
            <person name="Thomas B.C."/>
            <person name="Sharon I."/>
            <person name="Castelle C.J."/>
            <person name="Singh A."/>
            <person name="Wilkins M.J."/>
            <person name="Williams K.H."/>
            <person name="Banfield J.F."/>
        </authorList>
    </citation>
    <scope>NUCLEOTIDE SEQUENCE [LARGE SCALE GENOMIC DNA]</scope>
</reference>